<comment type="caution">
    <text evidence="2">The sequence shown here is derived from an EMBL/GenBank/DDBJ whole genome shotgun (WGS) entry which is preliminary data.</text>
</comment>
<evidence type="ECO:0000313" key="2">
    <source>
        <dbReference type="EMBL" id="KXB42059.1"/>
    </source>
</evidence>
<organism evidence="2 3">
    <name type="scientific">Amygdalobacter nucleatus</name>
    <dbReference type="NCBI Taxonomy" id="3029274"/>
    <lineage>
        <taxon>Bacteria</taxon>
        <taxon>Bacillati</taxon>
        <taxon>Bacillota</taxon>
        <taxon>Clostridia</taxon>
        <taxon>Eubacteriales</taxon>
        <taxon>Oscillospiraceae</taxon>
        <taxon>Amygdalobacter</taxon>
    </lineage>
</organism>
<dbReference type="EMBL" id="LSCV01000008">
    <property type="protein sequence ID" value="KXB42059.1"/>
    <property type="molecule type" value="Genomic_DNA"/>
</dbReference>
<sequence length="58" mass="7035">MLSLLVKLLFLPFLPIVWIFNLMRYKHQFQSKSSKPSDNELKWVDDLEMFSIIFEDKD</sequence>
<keyword evidence="1" id="KW-0472">Membrane</keyword>
<keyword evidence="1" id="KW-1133">Transmembrane helix</keyword>
<feature type="transmembrane region" description="Helical" evidence="1">
    <location>
        <begin position="6"/>
        <end position="25"/>
    </location>
</feature>
<protein>
    <submittedName>
        <fullName evidence="2">Uncharacterized protein</fullName>
    </submittedName>
</protein>
<keyword evidence="1" id="KW-0812">Transmembrane</keyword>
<proteinExistence type="predicted"/>
<keyword evidence="3" id="KW-1185">Reference proteome</keyword>
<dbReference type="AlphaFoldDB" id="A0A133YFT8"/>
<name>A0A133YFT8_9FIRM</name>
<accession>A0A133YFT8</accession>
<gene>
    <name evidence="2" type="ORF">HMPREF1872_00534</name>
</gene>
<evidence type="ECO:0000256" key="1">
    <source>
        <dbReference type="SAM" id="Phobius"/>
    </source>
</evidence>
<reference evidence="3" key="1">
    <citation type="submission" date="2016-01" db="EMBL/GenBank/DDBJ databases">
        <authorList>
            <person name="Mitreva M."/>
            <person name="Pepin K.H."/>
            <person name="Mihindukulasuriya K.A."/>
            <person name="Fulton R."/>
            <person name="Fronick C."/>
            <person name="O'Laughlin M."/>
            <person name="Miner T."/>
            <person name="Herter B."/>
            <person name="Rosa B.A."/>
            <person name="Cordes M."/>
            <person name="Tomlinson C."/>
            <person name="Wollam A."/>
            <person name="Palsikar V.B."/>
            <person name="Mardis E.R."/>
            <person name="Wilson R.K."/>
        </authorList>
    </citation>
    <scope>NUCLEOTIDE SEQUENCE [LARGE SCALE GENOMIC DNA]</scope>
    <source>
        <strain evidence="3">KA00274</strain>
    </source>
</reference>
<dbReference type="Proteomes" id="UP000070080">
    <property type="component" value="Unassembled WGS sequence"/>
</dbReference>
<evidence type="ECO:0000313" key="3">
    <source>
        <dbReference type="Proteomes" id="UP000070080"/>
    </source>
</evidence>
<dbReference type="STRING" id="1497955.HMPREF1872_00534"/>